<feature type="domain" description="RRM" evidence="7">
    <location>
        <begin position="438"/>
        <end position="516"/>
    </location>
</feature>
<dbReference type="GO" id="GO:0003723">
    <property type="term" value="F:RNA binding"/>
    <property type="evidence" value="ECO:0007669"/>
    <property type="project" value="UniProtKB-UniRule"/>
</dbReference>
<feature type="compositionally biased region" description="Polar residues" evidence="6">
    <location>
        <begin position="529"/>
        <end position="539"/>
    </location>
</feature>
<evidence type="ECO:0000256" key="2">
    <source>
        <dbReference type="ARBA" id="ARBA00022884"/>
    </source>
</evidence>
<dbReference type="FunFam" id="3.30.70.330:FF:000013">
    <property type="entry name" value="CUGBP Elav-like family member 1 isoform 2"/>
    <property type="match status" value="1"/>
</dbReference>
<feature type="region of interest" description="Disordered" evidence="6">
    <location>
        <begin position="515"/>
        <end position="539"/>
    </location>
</feature>
<keyword evidence="2 5" id="KW-0694">RNA-binding</keyword>
<dbReference type="InterPro" id="IPR002343">
    <property type="entry name" value="Hud_Sxl_RNA"/>
</dbReference>
<evidence type="ECO:0000259" key="7">
    <source>
        <dbReference type="PROSITE" id="PS50102"/>
    </source>
</evidence>
<dbReference type="PROSITE" id="PS50102">
    <property type="entry name" value="RRM"/>
    <property type="match status" value="3"/>
</dbReference>
<dbReference type="FunFam" id="3.30.70.330:FF:000322">
    <property type="entry name" value="CUGBP Elav-like family member 2"/>
    <property type="match status" value="1"/>
</dbReference>
<evidence type="ECO:0000256" key="1">
    <source>
        <dbReference type="ARBA" id="ARBA00022737"/>
    </source>
</evidence>
<dbReference type="Gene3D" id="3.30.70.330">
    <property type="match status" value="3"/>
</dbReference>
<dbReference type="FunFam" id="3.30.70.330:FF:000569">
    <property type="entry name" value="ELAV-Type RNA binding-protein family"/>
    <property type="match status" value="1"/>
</dbReference>
<dbReference type="EMBL" id="JI168867">
    <property type="protein sequence ID" value="ADY43493.1"/>
    <property type="molecule type" value="mRNA"/>
</dbReference>
<proteinExistence type="evidence at transcript level"/>
<dbReference type="AlphaFoldDB" id="F1L039"/>
<accession>F1L039</accession>
<feature type="domain" description="RRM" evidence="7">
    <location>
        <begin position="37"/>
        <end position="118"/>
    </location>
</feature>
<feature type="domain" description="RRM" evidence="7">
    <location>
        <begin position="124"/>
        <end position="204"/>
    </location>
</feature>
<evidence type="ECO:0000313" key="8">
    <source>
        <dbReference type="EMBL" id="ADY43493.1"/>
    </source>
</evidence>
<dbReference type="InterPro" id="IPR012677">
    <property type="entry name" value="Nucleotide-bd_a/b_plait_sf"/>
</dbReference>
<comment type="function">
    <text evidence="3">Has a role in the perception of gravity.</text>
</comment>
<dbReference type="SUPFAM" id="SSF54928">
    <property type="entry name" value="RNA-binding domain, RBD"/>
    <property type="match status" value="2"/>
</dbReference>
<organism evidence="8">
    <name type="scientific">Ascaris suum</name>
    <name type="common">Pig roundworm</name>
    <name type="synonym">Ascaris lumbricoides</name>
    <dbReference type="NCBI Taxonomy" id="6253"/>
    <lineage>
        <taxon>Eukaryota</taxon>
        <taxon>Metazoa</taxon>
        <taxon>Ecdysozoa</taxon>
        <taxon>Nematoda</taxon>
        <taxon>Chromadorea</taxon>
        <taxon>Rhabditida</taxon>
        <taxon>Spirurina</taxon>
        <taxon>Ascaridomorpha</taxon>
        <taxon>Ascaridoidea</taxon>
        <taxon>Ascarididae</taxon>
        <taxon>Ascaris</taxon>
    </lineage>
</organism>
<evidence type="ECO:0000256" key="6">
    <source>
        <dbReference type="SAM" id="MobiDB-lite"/>
    </source>
</evidence>
<dbReference type="InterPro" id="IPR000504">
    <property type="entry name" value="RRM_dom"/>
</dbReference>
<reference evidence="8" key="1">
    <citation type="journal article" date="2011" name="Genome Res.">
        <title>Deep small RNA sequencing from the nematode Ascaris reveals conservation, functional diversification, and novel developmental profiles.</title>
        <authorList>
            <person name="Wang J."/>
            <person name="Czech B."/>
            <person name="Crunk A."/>
            <person name="Wallace A."/>
            <person name="Mitreva M."/>
            <person name="Hannon G.J."/>
            <person name="Davis R.E."/>
        </authorList>
    </citation>
    <scope>NUCLEOTIDE SEQUENCE</scope>
</reference>
<dbReference type="SMART" id="SM00360">
    <property type="entry name" value="RRM"/>
    <property type="match status" value="3"/>
</dbReference>
<evidence type="ECO:0000256" key="5">
    <source>
        <dbReference type="PROSITE-ProRule" id="PRU00176"/>
    </source>
</evidence>
<sequence>MHISHIYIYMKTEDGKLDEQSAQTNASTAREPDPDTIKMFVGQIPRSWGEQECRELFEQFGSVYQLNVLRDKTTQASRGCCFVTFYRRADAIAAQAALHNIRVLPQMHHPVQMKPADSENRNERKLFVGMLNKRLTEEDVKAMFAHFGHIEDCTVLKDSDGKSRGCAFVTFANRSYAQQAIRLMHHSQTMEGCSTPIVVKFADTQKEKEAKKTVGPSASPTLQGTNNIAASIQQLLQSAQQPCLANTNPALGTQLSVLATLLQGSGQPNMLSILGNANALHQQQQQLIAIQQQQRLLELISQQQLAALPVQQTPTDLSTAYYAASHPGGVPITFATAPTESPGLSTASIVQGTSPTEAKANFLLGNGSSNLIQLTGAAAPPSNYDALQHAYAGIHQYAAAFPQLATNGQQMLVNAATPTMSVVTSTTSGGQSKGPDGCNLFIYHLPQDFADSDLVTTFSPFGNILSAKVFIDKQTNLSKCFGFVSYDNAVSAQNAIAALNGFQIGSKRLKVQLKRGKDSKPYVHPGSSAVPTNGTTLSA</sequence>
<dbReference type="Pfam" id="PF00076">
    <property type="entry name" value="RRM_1"/>
    <property type="match status" value="3"/>
</dbReference>
<evidence type="ECO:0000256" key="4">
    <source>
        <dbReference type="ARBA" id="ARBA00039536"/>
    </source>
</evidence>
<dbReference type="GO" id="GO:1990904">
    <property type="term" value="C:ribonucleoprotein complex"/>
    <property type="evidence" value="ECO:0007669"/>
    <property type="project" value="InterPro"/>
</dbReference>
<dbReference type="PANTHER" id="PTHR24012">
    <property type="entry name" value="RNA BINDING PROTEIN"/>
    <property type="match status" value="1"/>
</dbReference>
<name>F1L039_ASCSU</name>
<protein>
    <recommendedName>
        <fullName evidence="4">Protein alan shepard</fullName>
    </recommendedName>
</protein>
<keyword evidence="1" id="KW-0677">Repeat</keyword>
<dbReference type="PRINTS" id="PR00961">
    <property type="entry name" value="HUDSXLRNA"/>
</dbReference>
<evidence type="ECO:0000256" key="3">
    <source>
        <dbReference type="ARBA" id="ARBA00037469"/>
    </source>
</evidence>
<dbReference type="InterPro" id="IPR035979">
    <property type="entry name" value="RBD_domain_sf"/>
</dbReference>